<organism evidence="1 2">
    <name type="scientific">Pseudorhizobium pelagicum</name>
    <dbReference type="NCBI Taxonomy" id="1509405"/>
    <lineage>
        <taxon>Bacteria</taxon>
        <taxon>Pseudomonadati</taxon>
        <taxon>Pseudomonadota</taxon>
        <taxon>Alphaproteobacteria</taxon>
        <taxon>Hyphomicrobiales</taxon>
        <taxon>Rhizobiaceae</taxon>
        <taxon>Rhizobium/Agrobacterium group</taxon>
        <taxon>Pseudorhizobium</taxon>
    </lineage>
</organism>
<dbReference type="Proteomes" id="UP000052167">
    <property type="component" value="Unassembled WGS sequence"/>
</dbReference>
<keyword evidence="2" id="KW-1185">Reference proteome</keyword>
<dbReference type="RefSeq" id="WP_037164316.1">
    <property type="nucleotide sequence ID" value="NZ_JOKI01000006.1"/>
</dbReference>
<evidence type="ECO:0000313" key="1">
    <source>
        <dbReference type="EMBL" id="KEQ04802.1"/>
    </source>
</evidence>
<name>A0A922NZV5_9HYPH</name>
<sequence length="110" mass="12331">MLKNTTMNLPDELVAKVRAYAAQNRTTMTAIVREHFEAITEPEREISDEDPLLAYSKGLLSRREAVRRLGLRDYADLLVALGDADLPMPLPPAHEIENQAATFAKLWRAG</sequence>
<dbReference type="AlphaFoldDB" id="A0A922NZV5"/>
<dbReference type="OrthoDB" id="7358314at2"/>
<comment type="caution">
    <text evidence="1">The sequence shown here is derived from an EMBL/GenBank/DDBJ whole genome shotgun (WGS) entry which is preliminary data.</text>
</comment>
<dbReference type="EMBL" id="JOKJ01000023">
    <property type="protein sequence ID" value="KEQ04802.1"/>
    <property type="molecule type" value="Genomic_DNA"/>
</dbReference>
<protein>
    <submittedName>
        <fullName evidence="1">Uncharacterized protein</fullName>
    </submittedName>
</protein>
<gene>
    <name evidence="1" type="ORF">GV68_12540</name>
</gene>
<proteinExistence type="predicted"/>
<accession>A0A922NZV5</accession>
<evidence type="ECO:0000313" key="2">
    <source>
        <dbReference type="Proteomes" id="UP000052167"/>
    </source>
</evidence>
<reference evidence="1 2" key="1">
    <citation type="submission" date="2014-06" db="EMBL/GenBank/DDBJ databases">
        <title>Rhizobium pelagicum/R2-400B4.</title>
        <authorList>
            <person name="Kimes N.E."/>
            <person name="Lopez-Perez M."/>
        </authorList>
    </citation>
    <scope>NUCLEOTIDE SEQUENCE [LARGE SCALE GENOMIC DNA]</scope>
    <source>
        <strain evidence="1 2">R2-400B4</strain>
    </source>
</reference>